<evidence type="ECO:0000256" key="5">
    <source>
        <dbReference type="ARBA" id="ARBA00023136"/>
    </source>
</evidence>
<dbReference type="AlphaFoldDB" id="A0A7S3HIR3"/>
<evidence type="ECO:0000256" key="3">
    <source>
        <dbReference type="ARBA" id="ARBA00022692"/>
    </source>
</evidence>
<feature type="transmembrane region" description="Helical" evidence="6">
    <location>
        <begin position="416"/>
        <end position="437"/>
    </location>
</feature>
<keyword evidence="5 6" id="KW-0472">Membrane</keyword>
<protein>
    <recommendedName>
        <fullName evidence="6">Choline transporter-like protein</fullName>
    </recommendedName>
</protein>
<dbReference type="GO" id="GO:0022857">
    <property type="term" value="F:transmembrane transporter activity"/>
    <property type="evidence" value="ECO:0007669"/>
    <property type="project" value="UniProtKB-UniRule"/>
</dbReference>
<dbReference type="PANTHER" id="PTHR12385">
    <property type="entry name" value="CHOLINE TRANSPORTER-LIKE (SLC FAMILY 44)"/>
    <property type="match status" value="1"/>
</dbReference>
<sequence length="478" mass="53238">MELQYQKLSLMESGVEGLDNIVAENDIEDRQYDDQLDKIVAVRNDKPFPISRPPPKARDWGYAALFMLHFGGILLLSLIEQSSLRHSILNYNRASSWASMLMIVTLLGSFFGAVLAFVIGWQRFRDSLLSSCIPFSIVLKICLGNILLIMRSQYSFLGVFVIFSAVVDAFWNKSAREGVNFTSALLQMVVDTTRLYGISFIVTCAAIISVQSCLLLWWGSFFVGLISTVSVGYAAPLVLLMGFSLYWTTQFFHSLMAFIVGGCVLWIFAREENDKQPLSSKLLLYVQCGLTTSLGSICKGALFSPFAQTALVLNHWVTRRHQASVQRCSLRGVASCLLPFSLLRAAERHHQLTFCLAALHGRAFCPTAQSLLETHPETMDICIEDSTYFLLSNTAVVVAGCVALLFGLVAERGEGASWPLFFFVCYYLAYCGVSLSVHVYSSAVDALIVASAINPMRFAHENQIIFLRFLRTSETELR</sequence>
<dbReference type="InterPro" id="IPR007603">
    <property type="entry name" value="Choline_transptr-like"/>
</dbReference>
<evidence type="ECO:0000256" key="2">
    <source>
        <dbReference type="ARBA" id="ARBA00007168"/>
    </source>
</evidence>
<comment type="subcellular location">
    <subcellularLocation>
        <location evidence="6">Cell membrane</location>
        <topology evidence="6">Multi-pass membrane protein</topology>
    </subcellularLocation>
    <subcellularLocation>
        <location evidence="1">Membrane</location>
        <topology evidence="1">Multi-pass membrane protein</topology>
    </subcellularLocation>
</comment>
<feature type="transmembrane region" description="Helical" evidence="6">
    <location>
        <begin position="60"/>
        <end position="79"/>
    </location>
</feature>
<dbReference type="GO" id="GO:0005886">
    <property type="term" value="C:plasma membrane"/>
    <property type="evidence" value="ECO:0007669"/>
    <property type="project" value="UniProtKB-SubCell"/>
</dbReference>
<evidence type="ECO:0000256" key="4">
    <source>
        <dbReference type="ARBA" id="ARBA00022989"/>
    </source>
</evidence>
<comment type="function">
    <text evidence="6">Choline transporter.</text>
</comment>
<proteinExistence type="inferred from homology"/>
<feature type="transmembrane region" description="Helical" evidence="6">
    <location>
        <begin position="251"/>
        <end position="269"/>
    </location>
</feature>
<reference evidence="7" key="1">
    <citation type="submission" date="2021-01" db="EMBL/GenBank/DDBJ databases">
        <authorList>
            <person name="Corre E."/>
            <person name="Pelletier E."/>
            <person name="Niang G."/>
            <person name="Scheremetjew M."/>
            <person name="Finn R."/>
            <person name="Kale V."/>
            <person name="Holt S."/>
            <person name="Cochrane G."/>
            <person name="Meng A."/>
            <person name="Brown T."/>
            <person name="Cohen L."/>
        </authorList>
    </citation>
    <scope>NUCLEOTIDE SEQUENCE</scope>
    <source>
        <strain evidence="7">CCAP 955/1</strain>
    </source>
</reference>
<keyword evidence="3 6" id="KW-0812">Transmembrane</keyword>
<feature type="transmembrane region" description="Helical" evidence="6">
    <location>
        <begin position="154"/>
        <end position="171"/>
    </location>
</feature>
<gene>
    <name evidence="7" type="ORF">SELO1098_LOCUS25590</name>
</gene>
<comment type="similarity">
    <text evidence="2 6">Belongs to the CTL (choline transporter-like) family.</text>
</comment>
<dbReference type="PANTHER" id="PTHR12385:SF4">
    <property type="entry name" value="PROTEIN PNS1"/>
    <property type="match status" value="1"/>
</dbReference>
<feature type="transmembrane region" description="Helical" evidence="6">
    <location>
        <begin position="388"/>
        <end position="410"/>
    </location>
</feature>
<feature type="transmembrane region" description="Helical" evidence="6">
    <location>
        <begin position="100"/>
        <end position="121"/>
    </location>
</feature>
<feature type="transmembrane region" description="Helical" evidence="6">
    <location>
        <begin position="127"/>
        <end position="147"/>
    </location>
</feature>
<evidence type="ECO:0000256" key="6">
    <source>
        <dbReference type="RuleBase" id="RU368066"/>
    </source>
</evidence>
<name>A0A7S3HIR3_9STRA</name>
<evidence type="ECO:0000313" key="7">
    <source>
        <dbReference type="EMBL" id="CAE0296736.1"/>
    </source>
</evidence>
<dbReference type="Pfam" id="PF04515">
    <property type="entry name" value="Choline_transpo"/>
    <property type="match status" value="1"/>
</dbReference>
<evidence type="ECO:0000256" key="1">
    <source>
        <dbReference type="ARBA" id="ARBA00004141"/>
    </source>
</evidence>
<feature type="transmembrane region" description="Helical" evidence="6">
    <location>
        <begin position="195"/>
        <end position="218"/>
    </location>
</feature>
<organism evidence="7">
    <name type="scientific">Spumella elongata</name>
    <dbReference type="NCBI Taxonomy" id="89044"/>
    <lineage>
        <taxon>Eukaryota</taxon>
        <taxon>Sar</taxon>
        <taxon>Stramenopiles</taxon>
        <taxon>Ochrophyta</taxon>
        <taxon>Chrysophyceae</taxon>
        <taxon>Chromulinales</taxon>
        <taxon>Chromulinaceae</taxon>
        <taxon>Spumella</taxon>
    </lineage>
</organism>
<feature type="transmembrane region" description="Helical" evidence="6">
    <location>
        <begin position="225"/>
        <end position="245"/>
    </location>
</feature>
<keyword evidence="4 6" id="KW-1133">Transmembrane helix</keyword>
<accession>A0A7S3HIR3</accession>
<dbReference type="EMBL" id="HBIC01050089">
    <property type="protein sequence ID" value="CAE0296736.1"/>
    <property type="molecule type" value="Transcribed_RNA"/>
</dbReference>